<protein>
    <submittedName>
        <fullName evidence="3">Putative Myb/SANT-like domain-containing protein</fullName>
    </submittedName>
</protein>
<name>A0A2P6S0L3_ROSCH</name>
<keyword evidence="4" id="KW-1185">Reference proteome</keyword>
<evidence type="ECO:0000259" key="2">
    <source>
        <dbReference type="Pfam" id="PF12776"/>
    </source>
</evidence>
<dbReference type="InterPro" id="IPR024752">
    <property type="entry name" value="Myb/SANT-like_dom"/>
</dbReference>
<gene>
    <name evidence="3" type="ORF">RchiOBHm_Chr2g0153151</name>
</gene>
<proteinExistence type="predicted"/>
<dbReference type="EMBL" id="PDCK01000040">
    <property type="protein sequence ID" value="PRQ52224.1"/>
    <property type="molecule type" value="Genomic_DNA"/>
</dbReference>
<dbReference type="PANTHER" id="PTHR31704:SF37">
    <property type="entry name" value="HEAT SHOCK PROTEIN"/>
    <property type="match status" value="1"/>
</dbReference>
<dbReference type="OMA" id="HIEMARW"/>
<comment type="caution">
    <text evidence="3">The sequence shown here is derived from an EMBL/GenBank/DDBJ whole genome shotgun (WGS) entry which is preliminary data.</text>
</comment>
<organism evidence="3 4">
    <name type="scientific">Rosa chinensis</name>
    <name type="common">China rose</name>
    <dbReference type="NCBI Taxonomy" id="74649"/>
    <lineage>
        <taxon>Eukaryota</taxon>
        <taxon>Viridiplantae</taxon>
        <taxon>Streptophyta</taxon>
        <taxon>Embryophyta</taxon>
        <taxon>Tracheophyta</taxon>
        <taxon>Spermatophyta</taxon>
        <taxon>Magnoliopsida</taxon>
        <taxon>eudicotyledons</taxon>
        <taxon>Gunneridae</taxon>
        <taxon>Pentapetalae</taxon>
        <taxon>rosids</taxon>
        <taxon>fabids</taxon>
        <taxon>Rosales</taxon>
        <taxon>Rosaceae</taxon>
        <taxon>Rosoideae</taxon>
        <taxon>Rosoideae incertae sedis</taxon>
        <taxon>Rosa</taxon>
    </lineage>
</organism>
<sequence>MGRKKITSDNSTETINLENGQTGTKSASWNPQTVAIFCDLCIKEVGKGQRPGTHFNKEGWASLVANFHAETGNNYDKSQLKNKWDLLKKEWKIWKDLIGKDTGLGWNPTKNIVDASEEWWRNKIQINPQYAKLSVRGINPEMEAKLDMMFNVL</sequence>
<dbReference type="STRING" id="74649.A0A2P6S0L3"/>
<dbReference type="AlphaFoldDB" id="A0A2P6S0L3"/>
<dbReference type="Gramene" id="PRQ52224">
    <property type="protein sequence ID" value="PRQ52224"/>
    <property type="gene ID" value="RchiOBHm_Chr2g0153151"/>
</dbReference>
<feature type="domain" description="Myb/SANT-like" evidence="2">
    <location>
        <begin position="28"/>
        <end position="122"/>
    </location>
</feature>
<feature type="compositionally biased region" description="Polar residues" evidence="1">
    <location>
        <begin position="8"/>
        <end position="26"/>
    </location>
</feature>
<evidence type="ECO:0000313" key="4">
    <source>
        <dbReference type="Proteomes" id="UP000238479"/>
    </source>
</evidence>
<dbReference type="PANTHER" id="PTHR31704">
    <property type="entry name" value="MYB/SANT-LIKE DNA-BINDING DOMAIN PROTEIN-RELATED"/>
    <property type="match status" value="1"/>
</dbReference>
<dbReference type="OrthoDB" id="1676438at2759"/>
<accession>A0A2P6S0L3</accession>
<reference evidence="3 4" key="1">
    <citation type="journal article" date="2018" name="Nat. Genet.">
        <title>The Rosa genome provides new insights in the design of modern roses.</title>
        <authorList>
            <person name="Bendahmane M."/>
        </authorList>
    </citation>
    <scope>NUCLEOTIDE SEQUENCE [LARGE SCALE GENOMIC DNA]</scope>
    <source>
        <strain evidence="4">cv. Old Blush</strain>
    </source>
</reference>
<dbReference type="Pfam" id="PF12776">
    <property type="entry name" value="Myb_DNA-bind_3"/>
    <property type="match status" value="1"/>
</dbReference>
<evidence type="ECO:0000256" key="1">
    <source>
        <dbReference type="SAM" id="MobiDB-lite"/>
    </source>
</evidence>
<feature type="region of interest" description="Disordered" evidence="1">
    <location>
        <begin position="1"/>
        <end position="26"/>
    </location>
</feature>
<dbReference type="Proteomes" id="UP000238479">
    <property type="component" value="Chromosome 2"/>
</dbReference>
<evidence type="ECO:0000313" key="3">
    <source>
        <dbReference type="EMBL" id="PRQ52224.1"/>
    </source>
</evidence>